<evidence type="ECO:0000256" key="1">
    <source>
        <dbReference type="ARBA" id="ARBA00005254"/>
    </source>
</evidence>
<organism evidence="4 5">
    <name type="scientific">Georgenia faecalis</name>
    <dbReference type="NCBI Taxonomy" id="2483799"/>
    <lineage>
        <taxon>Bacteria</taxon>
        <taxon>Bacillati</taxon>
        <taxon>Actinomycetota</taxon>
        <taxon>Actinomycetes</taxon>
        <taxon>Micrococcales</taxon>
        <taxon>Bogoriellaceae</taxon>
        <taxon>Georgenia</taxon>
    </lineage>
</organism>
<dbReference type="InterPro" id="IPR029069">
    <property type="entry name" value="HotDog_dom_sf"/>
</dbReference>
<comment type="caution">
    <text evidence="4">The sequence shown here is derived from an EMBL/GenBank/DDBJ whole genome shotgun (WGS) entry which is preliminary data.</text>
</comment>
<evidence type="ECO:0000313" key="5">
    <source>
        <dbReference type="Proteomes" id="UP001595955"/>
    </source>
</evidence>
<dbReference type="EMBL" id="JBHSGF010000010">
    <property type="protein sequence ID" value="MFC4556317.1"/>
    <property type="molecule type" value="Genomic_DNA"/>
</dbReference>
<accession>A0ABV9DD69</accession>
<feature type="domain" description="MaoC-like" evidence="3">
    <location>
        <begin position="196"/>
        <end position="271"/>
    </location>
</feature>
<dbReference type="Gene3D" id="3.10.129.10">
    <property type="entry name" value="Hotdog Thioesterase"/>
    <property type="match status" value="1"/>
</dbReference>
<protein>
    <submittedName>
        <fullName evidence="4">MaoC/PaaZ C-terminal domain-containing protein</fullName>
    </submittedName>
</protein>
<dbReference type="Proteomes" id="UP001595955">
    <property type="component" value="Unassembled WGS sequence"/>
</dbReference>
<name>A0ABV9DD69_9MICO</name>
<proteinExistence type="inferred from homology"/>
<dbReference type="SUPFAM" id="SSF54637">
    <property type="entry name" value="Thioesterase/thiol ester dehydrase-isomerase"/>
    <property type="match status" value="2"/>
</dbReference>
<dbReference type="InterPro" id="IPR002539">
    <property type="entry name" value="MaoC-like_dom"/>
</dbReference>
<keyword evidence="5" id="KW-1185">Reference proteome</keyword>
<gene>
    <name evidence="4" type="ORF">ACFO3F_13775</name>
</gene>
<dbReference type="PANTHER" id="PTHR43841:SF1">
    <property type="entry name" value="3-HYDROXYACYL-THIOESTER DEHYDRATASE X"/>
    <property type="match status" value="1"/>
</dbReference>
<reference evidence="5" key="1">
    <citation type="journal article" date="2019" name="Int. J. Syst. Evol. Microbiol.">
        <title>The Global Catalogue of Microorganisms (GCM) 10K type strain sequencing project: providing services to taxonomists for standard genome sequencing and annotation.</title>
        <authorList>
            <consortium name="The Broad Institute Genomics Platform"/>
            <consortium name="The Broad Institute Genome Sequencing Center for Infectious Disease"/>
            <person name="Wu L."/>
            <person name="Ma J."/>
        </authorList>
    </citation>
    <scope>NUCLEOTIDE SEQUENCE [LARGE SCALE GENOMIC DNA]</scope>
    <source>
        <strain evidence="5">JCM 3369</strain>
    </source>
</reference>
<evidence type="ECO:0000259" key="3">
    <source>
        <dbReference type="Pfam" id="PF01575"/>
    </source>
</evidence>
<dbReference type="Pfam" id="PF01575">
    <property type="entry name" value="MaoC_dehydratas"/>
    <property type="match status" value="1"/>
</dbReference>
<evidence type="ECO:0000313" key="4">
    <source>
        <dbReference type="EMBL" id="MFC4556317.1"/>
    </source>
</evidence>
<dbReference type="PANTHER" id="PTHR43841">
    <property type="entry name" value="3-HYDROXYACYL-THIOESTER DEHYDRATASE HTDX-RELATED"/>
    <property type="match status" value="1"/>
</dbReference>
<comment type="similarity">
    <text evidence="1">Belongs to the enoyl-CoA hydratase/isomerase family.</text>
</comment>
<evidence type="ECO:0000256" key="2">
    <source>
        <dbReference type="SAM" id="MobiDB-lite"/>
    </source>
</evidence>
<dbReference type="RefSeq" id="WP_122825687.1">
    <property type="nucleotide sequence ID" value="NZ_CP033325.1"/>
</dbReference>
<sequence length="297" mass="31325">MPRLGALYSRALGRYASLVLARPPRTSGAWAGTYRVDGVRADPEQLAAYQRLLGEPGTDVLPAGYVHVLAFPLAMAVMVRPDFPLPVLGLVHVGNRVVVHRPVRLDEVLTVRAHAEGLRGHRAGTQVDLVVEVSAGTEVVWHGTSTYLAKGRTVPGADPAPSPQAAPEDRAPGTGGPGTGAHVTTGVWRLGPDVGRDYAEVSGDRNPIHVSRVGARLFGFPRPIAHGMYTAARALAAVGAARGDAFVWEVAFAKPVLLPGTVTLSVDRDGDAYHYRGANRSGKVHFTGTVTPRGRAG</sequence>
<feature type="region of interest" description="Disordered" evidence="2">
    <location>
        <begin position="151"/>
        <end position="186"/>
    </location>
</feature>